<name>A0ACC0D0H7_9PEZI</name>
<accession>A0ACC0D0H7</accession>
<dbReference type="EMBL" id="MU394319">
    <property type="protein sequence ID" value="KAI6086016.1"/>
    <property type="molecule type" value="Genomic_DNA"/>
</dbReference>
<gene>
    <name evidence="1" type="ORF">F4821DRAFT_239113</name>
</gene>
<sequence length="558" mass="59798">MYRNTSSSSNYDNIVQTSVSTMGSEPPQNTQGYELEESAVEQQSRGNLNYPQGRSLWLISASLGVMMFMVTFEIPVVATSVVAITDDLGGVDDRSWFLTSYLLGYVAIIVVSSKLSDIYGRRPLYAACILLFLISSAACSASQTTNQLIVFRAFQGLGGGGSYSLGTIITTELVPKTQYTAATARLSICVSLGLLLGPIIGGAISANTTWRWIFIINVPVAAICLAFVLVGMPRDFPFQGQESYDLRLSHTSAKSTVGRLDIVGAILLLFAVTLLTAGFEEAGSLFPWDSAYVITLLVISALSWVLLIIWERRVTLKNSILEPILPWRFFTQRSIGGILLCLMCLGGPFVISVYQLPQRFQVVNGLTGLEAGVRLIPFTLSSPVGTGVAASVAGRLKISPIYIILAGALLQVVGFALLRTLPITTELLPRTYGFEIIAGFGCGMNLALLFVVIPGVVEARDQAVAMGAASQFRMMGSAITAAIATSVYNGYTQPRLGNVGLESEASLGQPVHLTAGSDEIIKEVYAGGYNKQMIVLAAFAAAQVPAAILLWRRPQIKA</sequence>
<protein>
    <submittedName>
        <fullName evidence="1">MFS multidrug transporter-like protein</fullName>
    </submittedName>
</protein>
<organism evidence="1 2">
    <name type="scientific">Hypoxylon rubiginosum</name>
    <dbReference type="NCBI Taxonomy" id="110542"/>
    <lineage>
        <taxon>Eukaryota</taxon>
        <taxon>Fungi</taxon>
        <taxon>Dikarya</taxon>
        <taxon>Ascomycota</taxon>
        <taxon>Pezizomycotina</taxon>
        <taxon>Sordariomycetes</taxon>
        <taxon>Xylariomycetidae</taxon>
        <taxon>Xylariales</taxon>
        <taxon>Hypoxylaceae</taxon>
        <taxon>Hypoxylon</taxon>
    </lineage>
</organism>
<evidence type="ECO:0000313" key="1">
    <source>
        <dbReference type="EMBL" id="KAI6086016.1"/>
    </source>
</evidence>
<reference evidence="1 2" key="1">
    <citation type="journal article" date="2022" name="New Phytol.">
        <title>Ecological generalism drives hyperdiversity of secondary metabolite gene clusters in xylarialean endophytes.</title>
        <authorList>
            <person name="Franco M.E.E."/>
            <person name="Wisecaver J.H."/>
            <person name="Arnold A.E."/>
            <person name="Ju Y.M."/>
            <person name="Slot J.C."/>
            <person name="Ahrendt S."/>
            <person name="Moore L.P."/>
            <person name="Eastman K.E."/>
            <person name="Scott K."/>
            <person name="Konkel Z."/>
            <person name="Mondo S.J."/>
            <person name="Kuo A."/>
            <person name="Hayes R.D."/>
            <person name="Haridas S."/>
            <person name="Andreopoulos B."/>
            <person name="Riley R."/>
            <person name="LaButti K."/>
            <person name="Pangilinan J."/>
            <person name="Lipzen A."/>
            <person name="Amirebrahimi M."/>
            <person name="Yan J."/>
            <person name="Adam C."/>
            <person name="Keymanesh K."/>
            <person name="Ng V."/>
            <person name="Louie K."/>
            <person name="Northen T."/>
            <person name="Drula E."/>
            <person name="Henrissat B."/>
            <person name="Hsieh H.M."/>
            <person name="Youens-Clark K."/>
            <person name="Lutzoni F."/>
            <person name="Miadlikowska J."/>
            <person name="Eastwood D.C."/>
            <person name="Hamelin R.C."/>
            <person name="Grigoriev I.V."/>
            <person name="U'Ren J.M."/>
        </authorList>
    </citation>
    <scope>NUCLEOTIDE SEQUENCE [LARGE SCALE GENOMIC DNA]</scope>
    <source>
        <strain evidence="1 2">ER1909</strain>
    </source>
</reference>
<keyword evidence="2" id="KW-1185">Reference proteome</keyword>
<evidence type="ECO:0000313" key="2">
    <source>
        <dbReference type="Proteomes" id="UP001497680"/>
    </source>
</evidence>
<proteinExistence type="predicted"/>
<dbReference type="Proteomes" id="UP001497680">
    <property type="component" value="Unassembled WGS sequence"/>
</dbReference>
<comment type="caution">
    <text evidence="1">The sequence shown here is derived from an EMBL/GenBank/DDBJ whole genome shotgun (WGS) entry which is preliminary data.</text>
</comment>